<feature type="compositionally biased region" description="Polar residues" evidence="16">
    <location>
        <begin position="113"/>
        <end position="124"/>
    </location>
</feature>
<evidence type="ECO:0000256" key="12">
    <source>
        <dbReference type="ARBA" id="ARBA00022833"/>
    </source>
</evidence>
<dbReference type="CDD" id="cd03334">
    <property type="entry name" value="Fab1_TCP"/>
    <property type="match status" value="1"/>
</dbReference>
<comment type="subcellular location">
    <subcellularLocation>
        <location evidence="2">Cytoplasm</location>
    </subcellularLocation>
    <subcellularLocation>
        <location evidence="1">Endosome</location>
    </subcellularLocation>
</comment>
<comment type="caution">
    <text evidence="19">The sequence shown here is derived from an EMBL/GenBank/DDBJ whole genome shotgun (WGS) entry which is preliminary data.</text>
</comment>
<evidence type="ECO:0000256" key="14">
    <source>
        <dbReference type="PROSITE-ProRule" id="PRU00091"/>
    </source>
</evidence>
<keyword evidence="20" id="KW-1185">Reference proteome</keyword>
<evidence type="ECO:0000256" key="11">
    <source>
        <dbReference type="ARBA" id="ARBA00022786"/>
    </source>
</evidence>
<dbReference type="FunFam" id="3.30.810.10:FF:000001">
    <property type="entry name" value="1-phosphatidylinositol 3-phosphate 5-kinase FAB1"/>
    <property type="match status" value="1"/>
</dbReference>
<dbReference type="GO" id="GO:0046854">
    <property type="term" value="P:phosphatidylinositol phosphate biosynthetic process"/>
    <property type="evidence" value="ECO:0007669"/>
    <property type="project" value="TreeGrafter"/>
</dbReference>
<keyword evidence="12" id="KW-0862">Zinc</keyword>
<dbReference type="GO" id="GO:0000329">
    <property type="term" value="C:fungal-type vacuole membrane"/>
    <property type="evidence" value="ECO:0007669"/>
    <property type="project" value="TreeGrafter"/>
</dbReference>
<dbReference type="InterPro" id="IPR027484">
    <property type="entry name" value="PInositol-4-P-5-kinase_N"/>
</dbReference>
<feature type="compositionally biased region" description="Basic and acidic residues" evidence="16">
    <location>
        <begin position="1050"/>
        <end position="1073"/>
    </location>
</feature>
<evidence type="ECO:0000259" key="18">
    <source>
        <dbReference type="PROSITE" id="PS51455"/>
    </source>
</evidence>
<evidence type="ECO:0000256" key="8">
    <source>
        <dbReference type="ARBA" id="ARBA00022753"/>
    </source>
</evidence>
<dbReference type="PROSITE" id="PS51455">
    <property type="entry name" value="PIPK"/>
    <property type="match status" value="1"/>
</dbReference>
<accession>A0AAV5QKR4</accession>
<dbReference type="Gene3D" id="3.30.800.10">
    <property type="entry name" value="Phosphatidylinositol Phosphate Kinase II Beta"/>
    <property type="match status" value="1"/>
</dbReference>
<dbReference type="SMART" id="SM00064">
    <property type="entry name" value="FYVE"/>
    <property type="match status" value="1"/>
</dbReference>
<dbReference type="CDD" id="cd17300">
    <property type="entry name" value="PIPKc_PIKfyve"/>
    <property type="match status" value="1"/>
</dbReference>
<evidence type="ECO:0000256" key="10">
    <source>
        <dbReference type="ARBA" id="ARBA00022777"/>
    </source>
</evidence>
<dbReference type="SUPFAM" id="SSF56104">
    <property type="entry name" value="SAICAR synthase-like"/>
    <property type="match status" value="1"/>
</dbReference>
<dbReference type="Gene3D" id="3.50.7.10">
    <property type="entry name" value="GroEL"/>
    <property type="match status" value="1"/>
</dbReference>
<dbReference type="GO" id="GO:0000285">
    <property type="term" value="F:1-phosphatidylinositol-3-phosphate 5-kinase activity"/>
    <property type="evidence" value="ECO:0007669"/>
    <property type="project" value="UniProtKB-EC"/>
</dbReference>
<dbReference type="PANTHER" id="PTHR45748">
    <property type="entry name" value="1-PHOSPHATIDYLINOSITOL 3-PHOSPHATE 5-KINASE-RELATED"/>
    <property type="match status" value="1"/>
</dbReference>
<sequence length="1745" mass="200350">MYQLFQNKPFNRGNLLLSKDYWMKDNSVKECFSCGKPFTTFRRRHHCRLCGQIFCNDCTTLISGERFTYNGQIRLCHSCLSYDYDDSSDEYDDIDDNNNTNNDNDDQKRNEASMANGTDISSNIIVDGDVSSLQDKSERDPSIMVDLSDKYSSSSEDESSMTLYTALHSDSIGNLSSYSDSMRGGESNLRPSRSSYSINQVGAGYDKTQASLIRMKSRKRSKSTKRNIDDNNNNNNIPSRMGQLLTAAKKDGDAEVYSSAINTEPLAVDNDSIICEKEYMHKELNDISIHHIKRFLKQTLVSFDVRNKKSWYYTIHRLLNSIELIDPDPKNGDSLDITRYVKVKKILGATPAESECINGIVFTKNVALKSMRSQITNPNVVLIMFPLNYEKGTQAFVSLDQVMAQEKEYLDKLVKRIVSLRPKPDVVISGSTISGYALELLDIAGISVAYSVKPQIIERLSRMLEADVVGSMEKLATKPRLGSCELFEVKSFVHQNVRKTFMFFTGCKSTLGCTFILRGQDQMSLNKVKNILEFLVYMMFHLKLETFLFRNEYLLMPNARELKEMLHHTPYFGFDYQFIERFDQRLFSISPTIKVPLPHLLTKARDCEKHLNNFLENYDMNAIDADSAKEIVRIFGIKLEEYDLFDQGSIINLAQVIIYKKSKLLKSTCKLYSRQWESFSEQISSLLEVSFHQSISFLYSTTNAKNQSPCIFPKIIQIEYYMDFTDAPLGHYIENLVQTSNHFCQEGCGSKLLDHYKNYVHGDGAITVSIENMECKIPGLQHVILMWSTCQKCNHSTPVIPMNEIAWKFSFGKFLELGFLSVPLTVSFIECQHDLKDRIKYFGLNDLTVKFSYQKIDLLEVIVPGDKVYWRPEVDVTLKLEVYQSIVDRANNFFEGVLDRLEGVKIDNSSQENADAANEKVKQLIGLAKENHAEIMNQVKKIYTESSPLEYLPLNIILKGLQSMSVSWDLEFSQFEEEFLPSENDITRITAFQLKNFFKEKKSPEDLDTERGKNKEKLKGLGYPESEYYDEKSKTDLERSEADPAVNGSKKWENDNDYDMKQPENIDERETSRDIQLGTMPSTDNSNSVDRDTSLIMEDEQQLKSSTSRSSFKHSNVLEKVSRMEARLNNNSDIKSENFNDSHLLSGKTPLLSTGNLLKTELINRSNFSDDFATSTASSKKLANTRVAKLKDYYDQMHVRLNKEFVLERENERKKIAKRYHAIPLMSSKPIVEVYQDFEDAVQDENEDKSNKNHVKNKDHIESSKLKRDESEYNDAGDNEEASVDVINGNPVIFDNHGDSKELESTKNNEAEAPEIFNDNEQIGEDKIEHADINDNKALSLKEKRTEDKNEIPQQEKNSLLSAIKKFWADRSVLWKPLDYPLKETEHVFVDSDVIIREDEPSSLIAFSLSSKNYLQTVKRLRKEVIDSLSLPGMQENIEIQPGSKIQEKLLEAEMLKKRAIHLKFQIMDDSAILSCKVFFVGQFEALREACGSNFIQSLSRCIKWDSSGGKSGSAFLKTLDDRLIIKQLSEPEFESFVKMAPSYFEFVSQSLFHDLPSVISKIFGFYQLVIKNSSSGKNIKMNVIIMENLFYNRKNLRIFDLKGSMRNRHVEKTGKENEVLLDENMVDYIYESPLFVRIHSKKLLRASLWNDTLFLSKMNVMDYSLVIGIDTEKNEIVAGIIDYIRTFTWDKKLESWVKEKGLVGGGGKRPTVVTPKQYKSRFRAAMERYILLVPDKFYSTDQLR</sequence>
<dbReference type="InterPro" id="IPR002423">
    <property type="entry name" value="Cpn60/GroEL/TCP-1"/>
</dbReference>
<dbReference type="InterPro" id="IPR027483">
    <property type="entry name" value="PInositol-4-P-4/5-kinase_C_sf"/>
</dbReference>
<keyword evidence="6" id="KW-0479">Metal-binding</keyword>
<evidence type="ECO:0000256" key="13">
    <source>
        <dbReference type="ARBA" id="ARBA00022840"/>
    </source>
</evidence>
<evidence type="ECO:0000256" key="3">
    <source>
        <dbReference type="ARBA" id="ARBA00012009"/>
    </source>
</evidence>
<dbReference type="SUPFAM" id="SSF52029">
    <property type="entry name" value="GroEL apical domain-like"/>
    <property type="match status" value="1"/>
</dbReference>
<keyword evidence="9 14" id="KW-0863">Zinc-finger</keyword>
<keyword evidence="5 15" id="KW-0808">Transferase</keyword>
<dbReference type="Pfam" id="PF00118">
    <property type="entry name" value="Cpn60_TCP1"/>
    <property type="match status" value="1"/>
</dbReference>
<keyword evidence="7 15" id="KW-0547">Nucleotide-binding</keyword>
<evidence type="ECO:0000256" key="4">
    <source>
        <dbReference type="ARBA" id="ARBA00022490"/>
    </source>
</evidence>
<evidence type="ECO:0000256" key="5">
    <source>
        <dbReference type="ARBA" id="ARBA00022679"/>
    </source>
</evidence>
<dbReference type="InterPro" id="IPR002498">
    <property type="entry name" value="PInositol-4-P-4/5-kinase_core"/>
</dbReference>
<evidence type="ECO:0000256" key="16">
    <source>
        <dbReference type="SAM" id="MobiDB-lite"/>
    </source>
</evidence>
<evidence type="ECO:0000256" key="7">
    <source>
        <dbReference type="ARBA" id="ARBA00022741"/>
    </source>
</evidence>
<dbReference type="Pfam" id="PF01363">
    <property type="entry name" value="FYVE"/>
    <property type="match status" value="1"/>
</dbReference>
<keyword evidence="10 15" id="KW-0418">Kinase</keyword>
<dbReference type="GO" id="GO:0005524">
    <property type="term" value="F:ATP binding"/>
    <property type="evidence" value="ECO:0007669"/>
    <property type="project" value="UniProtKB-UniRule"/>
</dbReference>
<dbReference type="GO" id="GO:0032266">
    <property type="term" value="F:phosphatidylinositol-3-phosphate binding"/>
    <property type="evidence" value="ECO:0007669"/>
    <property type="project" value="UniProtKB-ARBA"/>
</dbReference>
<dbReference type="Gene3D" id="3.30.40.10">
    <property type="entry name" value="Zinc/RING finger domain, C3HC4 (zinc finger)"/>
    <property type="match status" value="1"/>
</dbReference>
<dbReference type="InterPro" id="IPR011011">
    <property type="entry name" value="Znf_FYVE_PHD"/>
</dbReference>
<organism evidence="19 20">
    <name type="scientific">Saccharomycopsis crataegensis</name>
    <dbReference type="NCBI Taxonomy" id="43959"/>
    <lineage>
        <taxon>Eukaryota</taxon>
        <taxon>Fungi</taxon>
        <taxon>Dikarya</taxon>
        <taxon>Ascomycota</taxon>
        <taxon>Saccharomycotina</taxon>
        <taxon>Saccharomycetes</taxon>
        <taxon>Saccharomycopsidaceae</taxon>
        <taxon>Saccharomycopsis</taxon>
    </lineage>
</organism>
<keyword evidence="11" id="KW-0833">Ubl conjugation pathway</keyword>
<keyword evidence="4" id="KW-0963">Cytoplasm</keyword>
<dbReference type="EMBL" id="BTFZ01000009">
    <property type="protein sequence ID" value="GMM35560.1"/>
    <property type="molecule type" value="Genomic_DNA"/>
</dbReference>
<evidence type="ECO:0000313" key="19">
    <source>
        <dbReference type="EMBL" id="GMM35560.1"/>
    </source>
</evidence>
<dbReference type="RefSeq" id="XP_064852560.1">
    <property type="nucleotide sequence ID" value="XM_064996488.1"/>
</dbReference>
<evidence type="ECO:0000256" key="15">
    <source>
        <dbReference type="PROSITE-ProRule" id="PRU00781"/>
    </source>
</evidence>
<evidence type="ECO:0000256" key="6">
    <source>
        <dbReference type="ARBA" id="ARBA00022723"/>
    </source>
</evidence>
<feature type="domain" description="PIPK" evidence="18">
    <location>
        <begin position="1401"/>
        <end position="1731"/>
    </location>
</feature>
<dbReference type="InterPro" id="IPR013083">
    <property type="entry name" value="Znf_RING/FYVE/PHD"/>
</dbReference>
<dbReference type="SUPFAM" id="SSF57903">
    <property type="entry name" value="FYVE/PHD zinc finger"/>
    <property type="match status" value="1"/>
</dbReference>
<feature type="compositionally biased region" description="Basic and acidic residues" evidence="16">
    <location>
        <begin position="1003"/>
        <end position="1019"/>
    </location>
</feature>
<name>A0AAV5QKR4_9ASCO</name>
<dbReference type="GeneID" id="90073539"/>
<feature type="region of interest" description="Disordered" evidence="16">
    <location>
        <begin position="90"/>
        <end position="156"/>
    </location>
</feature>
<evidence type="ECO:0000256" key="1">
    <source>
        <dbReference type="ARBA" id="ARBA00004177"/>
    </source>
</evidence>
<evidence type="ECO:0000256" key="2">
    <source>
        <dbReference type="ARBA" id="ARBA00004496"/>
    </source>
</evidence>
<dbReference type="InterPro" id="IPR027409">
    <property type="entry name" value="GroEL-like_apical_dom_sf"/>
</dbReference>
<dbReference type="InterPro" id="IPR044769">
    <property type="entry name" value="PIKfyve_PIPKc"/>
</dbReference>
<protein>
    <recommendedName>
        <fullName evidence="3">1-phosphatidylinositol-3-phosphate 5-kinase</fullName>
        <ecNumber evidence="3">2.7.1.150</ecNumber>
    </recommendedName>
</protein>
<feature type="compositionally biased region" description="Basic and acidic residues" evidence="16">
    <location>
        <begin position="1296"/>
        <end position="1310"/>
    </location>
</feature>
<keyword evidence="13 15" id="KW-0067">ATP-binding</keyword>
<feature type="region of interest" description="Disordered" evidence="16">
    <location>
        <begin position="1003"/>
        <end position="1091"/>
    </location>
</feature>
<evidence type="ECO:0000256" key="9">
    <source>
        <dbReference type="ARBA" id="ARBA00022771"/>
    </source>
</evidence>
<reference evidence="19 20" key="1">
    <citation type="journal article" date="2023" name="Elife">
        <title>Identification of key yeast species and microbe-microbe interactions impacting larval growth of Drosophila in the wild.</title>
        <authorList>
            <person name="Mure A."/>
            <person name="Sugiura Y."/>
            <person name="Maeda R."/>
            <person name="Honda K."/>
            <person name="Sakurai N."/>
            <person name="Takahashi Y."/>
            <person name="Watada M."/>
            <person name="Katoh T."/>
            <person name="Gotoh A."/>
            <person name="Gotoh Y."/>
            <person name="Taniguchi I."/>
            <person name="Nakamura K."/>
            <person name="Hayashi T."/>
            <person name="Katayama T."/>
            <person name="Uemura T."/>
            <person name="Hattori Y."/>
        </authorList>
    </citation>
    <scope>NUCLEOTIDE SEQUENCE [LARGE SCALE GENOMIC DNA]</scope>
    <source>
        <strain evidence="19 20">SC-9</strain>
    </source>
</reference>
<feature type="region of interest" description="Disordered" evidence="16">
    <location>
        <begin position="1244"/>
        <end position="1315"/>
    </location>
</feature>
<feature type="region of interest" description="Disordered" evidence="16">
    <location>
        <begin position="214"/>
        <end position="239"/>
    </location>
</feature>
<dbReference type="EC" id="2.7.1.150" evidence="3"/>
<evidence type="ECO:0000259" key="17">
    <source>
        <dbReference type="PROSITE" id="PS50178"/>
    </source>
</evidence>
<evidence type="ECO:0000313" key="20">
    <source>
        <dbReference type="Proteomes" id="UP001360560"/>
    </source>
</evidence>
<proteinExistence type="predicted"/>
<dbReference type="Pfam" id="PF01504">
    <property type="entry name" value="PIP5K"/>
    <property type="match status" value="1"/>
</dbReference>
<dbReference type="InterPro" id="IPR000306">
    <property type="entry name" value="Znf_FYVE"/>
</dbReference>
<feature type="compositionally biased region" description="Basic and acidic residues" evidence="16">
    <location>
        <begin position="1248"/>
        <end position="1271"/>
    </location>
</feature>
<dbReference type="InterPro" id="IPR017455">
    <property type="entry name" value="Znf_FYVE-rel"/>
</dbReference>
<dbReference type="PROSITE" id="PS50178">
    <property type="entry name" value="ZF_FYVE"/>
    <property type="match status" value="1"/>
</dbReference>
<dbReference type="PANTHER" id="PTHR45748:SF7">
    <property type="entry name" value="1-PHOSPHATIDYLINOSITOL 3-PHOSPHATE 5-KINASE-RELATED"/>
    <property type="match status" value="1"/>
</dbReference>
<keyword evidence="8" id="KW-0967">Endosome</keyword>
<feature type="domain" description="FYVE-type" evidence="17">
    <location>
        <begin position="25"/>
        <end position="84"/>
    </location>
</feature>
<dbReference type="GO" id="GO:0010008">
    <property type="term" value="C:endosome membrane"/>
    <property type="evidence" value="ECO:0007669"/>
    <property type="project" value="TreeGrafter"/>
</dbReference>
<dbReference type="Proteomes" id="UP001360560">
    <property type="component" value="Unassembled WGS sequence"/>
</dbReference>
<dbReference type="Gene3D" id="3.30.810.10">
    <property type="entry name" value="2-Layer Sandwich"/>
    <property type="match status" value="1"/>
</dbReference>
<gene>
    <name evidence="19" type="ORF">DASC09_028850</name>
</gene>
<dbReference type="GO" id="GO:0008270">
    <property type="term" value="F:zinc ion binding"/>
    <property type="evidence" value="ECO:0007669"/>
    <property type="project" value="UniProtKB-KW"/>
</dbReference>
<dbReference type="FunFam" id="3.50.7.10:FF:000007">
    <property type="entry name" value="1-phosphatidylinositol 3-phosphate 5-kinase isoform X1"/>
    <property type="match status" value="1"/>
</dbReference>
<feature type="compositionally biased region" description="Basic residues" evidence="16">
    <location>
        <begin position="215"/>
        <end position="225"/>
    </location>
</feature>
<dbReference type="SMART" id="SM00330">
    <property type="entry name" value="PIPKc"/>
    <property type="match status" value="1"/>
</dbReference>
<dbReference type="FunFam" id="3.30.40.10:FF:000510">
    <property type="entry name" value="Phosphatidylinositol 3,5-kinase"/>
    <property type="match status" value="1"/>
</dbReference>
<feature type="compositionally biased region" description="Basic and acidic residues" evidence="16">
    <location>
        <begin position="1029"/>
        <end position="1042"/>
    </location>
</feature>
<feature type="compositionally biased region" description="Polar residues" evidence="16">
    <location>
        <begin position="1079"/>
        <end position="1088"/>
    </location>
</feature>
<feature type="compositionally biased region" description="Acidic residues" evidence="16">
    <location>
        <begin position="1272"/>
        <end position="1283"/>
    </location>
</feature>